<evidence type="ECO:0000256" key="1">
    <source>
        <dbReference type="PROSITE-ProRule" id="PRU00723"/>
    </source>
</evidence>
<feature type="compositionally biased region" description="Polar residues" evidence="2">
    <location>
        <begin position="2806"/>
        <end position="2819"/>
    </location>
</feature>
<feature type="region of interest" description="Disordered" evidence="2">
    <location>
        <begin position="1087"/>
        <end position="1172"/>
    </location>
</feature>
<feature type="non-terminal residue" evidence="4">
    <location>
        <position position="1"/>
    </location>
</feature>
<feature type="region of interest" description="Disordered" evidence="2">
    <location>
        <begin position="2418"/>
        <end position="2438"/>
    </location>
</feature>
<proteinExistence type="predicted"/>
<feature type="region of interest" description="Disordered" evidence="2">
    <location>
        <begin position="2782"/>
        <end position="2874"/>
    </location>
</feature>
<feature type="compositionally biased region" description="Basic and acidic residues" evidence="2">
    <location>
        <begin position="1661"/>
        <end position="1673"/>
    </location>
</feature>
<accession>A0AAN8WLP3</accession>
<gene>
    <name evidence="4" type="ORF">SK128_019119</name>
</gene>
<feature type="compositionally biased region" description="Basic and acidic residues" evidence="2">
    <location>
        <begin position="678"/>
        <end position="695"/>
    </location>
</feature>
<feature type="region of interest" description="Disordered" evidence="2">
    <location>
        <begin position="1915"/>
        <end position="2000"/>
    </location>
</feature>
<feature type="domain" description="C3H1-type" evidence="3">
    <location>
        <begin position="359"/>
        <end position="387"/>
    </location>
</feature>
<dbReference type="GO" id="GO:0008270">
    <property type="term" value="F:zinc ion binding"/>
    <property type="evidence" value="ECO:0007669"/>
    <property type="project" value="UniProtKB-KW"/>
</dbReference>
<feature type="compositionally biased region" description="Polar residues" evidence="2">
    <location>
        <begin position="2844"/>
        <end position="2854"/>
    </location>
</feature>
<comment type="caution">
    <text evidence="4">The sequence shown here is derived from an EMBL/GenBank/DDBJ whole genome shotgun (WGS) entry which is preliminary data.</text>
</comment>
<feature type="compositionally biased region" description="Basic and acidic residues" evidence="2">
    <location>
        <begin position="727"/>
        <end position="745"/>
    </location>
</feature>
<feature type="zinc finger region" description="C3H1-type" evidence="1">
    <location>
        <begin position="359"/>
        <end position="387"/>
    </location>
</feature>
<keyword evidence="1" id="KW-0479">Metal-binding</keyword>
<feature type="zinc finger region" description="C3H1-type" evidence="1">
    <location>
        <begin position="388"/>
        <end position="416"/>
    </location>
</feature>
<feature type="compositionally biased region" description="Polar residues" evidence="2">
    <location>
        <begin position="713"/>
        <end position="722"/>
    </location>
</feature>
<evidence type="ECO:0000259" key="3">
    <source>
        <dbReference type="PROSITE" id="PS50103"/>
    </source>
</evidence>
<dbReference type="Proteomes" id="UP001381693">
    <property type="component" value="Unassembled WGS sequence"/>
</dbReference>
<keyword evidence="1" id="KW-0863">Zinc-finger</keyword>
<dbReference type="Gene3D" id="4.10.1000.10">
    <property type="entry name" value="Zinc finger, CCCH-type"/>
    <property type="match status" value="1"/>
</dbReference>
<organism evidence="4 5">
    <name type="scientific">Halocaridina rubra</name>
    <name type="common">Hawaiian red shrimp</name>
    <dbReference type="NCBI Taxonomy" id="373956"/>
    <lineage>
        <taxon>Eukaryota</taxon>
        <taxon>Metazoa</taxon>
        <taxon>Ecdysozoa</taxon>
        <taxon>Arthropoda</taxon>
        <taxon>Crustacea</taxon>
        <taxon>Multicrustacea</taxon>
        <taxon>Malacostraca</taxon>
        <taxon>Eumalacostraca</taxon>
        <taxon>Eucarida</taxon>
        <taxon>Decapoda</taxon>
        <taxon>Pleocyemata</taxon>
        <taxon>Caridea</taxon>
        <taxon>Atyoidea</taxon>
        <taxon>Atyidae</taxon>
        <taxon>Halocaridina</taxon>
    </lineage>
</organism>
<feature type="region of interest" description="Disordered" evidence="2">
    <location>
        <begin position="833"/>
        <end position="865"/>
    </location>
</feature>
<feature type="compositionally biased region" description="Basic and acidic residues" evidence="2">
    <location>
        <begin position="1555"/>
        <end position="1573"/>
    </location>
</feature>
<sequence>TLDEGTVIFRRNGNFSVTHYQQTLPTSVYQSNPLYTEQGKLSIQRKSYSYGTSQVHPHNSADAFHLPTTPQNNFESYHTSPPYSASQLQNRAEKPCLSVVTKYHDRRIGEPSSNKNCHTTGPDCRFHVSHHKVGNGSNSEHEAYNPTSLSSECSGQRKLCTGQKIPDFVHRYNHLKLADNMIVKTDLGFRSFIMLNSRVILRDVWEKSKVPEKIPSDWTEFSQKNIDQDISSTREKTTNKLSDVVGSVTKTSPAKDKFSREIYASLSSMHERGKEECNMVPVAFHTPTFHENALSNNTSTRKESCEPSPTSEKYFHVTVNINDNPKNQHSQAVGTMNNYANPEKLPTQAILNDEATTSTNFKQKCKTYLSKGRCTEIDTCNFLHRFPKDDNIFCKNYLNGKCRRKPSRCRYKHEQCEENKETEHASGKEISLDEDCISLKVTESVGSILKFLKQSVIQSKNKKSDNHIHISSNTESNKDGEHYQSENILKDKIIGSSRRNVKTVSTFDSTINPVSKTGGDDKVYTSLDPESNKSTEYCQSKNILKDNIIKSSRQNVQNVKTFDSSTKQVSETVGDVYSKSISLVKGDNLELVLSSNIDTKLNDDADLNDSIEETQIELSTNQSENTEVESSENECLQKTVDAPYKENAANNKLVAGNVNLKTRNVKLVAKNRHKEKHFRQSTESIREENIKDRVKNQSSNSLHKSKSKERYISSETKQNISPGNHAGGDHSDSVNISERHKESHLKTVTSKGGSGEGKCNIKVRKRKSLLYEDGGESASDTNITERCKKIDVKITSCKSKLHQGKYSKEISNRKSSFFAEDAKKSSCDKRYLFSDEDTGPSKDPVESITEYDVQRPSKSKKMKSINNERDVILSRNIVSDSKIHKSSEPHKSAKLRQSKNILNDKIIKISRRNVQTVSIFDNAARQVYETGGNDNKIHTSSKPESNMSAEHFLFENFLNDKKIKNSRRDVQNVNIFDSATRQVSETGDDVYSKSVNLGKGDNLELVLSSNIDTKLNDDAALNDSIEETQIDLSTNEPEYTEVESSENECLQKTVDAPYKVKAWNNKLVAGNVNLKTRNVKLVAKNRHKEKHFQQSTESIREENMKDRVKNQSSNSLHKSKSKERYISSEIKQNISPGNHAGGDHSDSVNISERHKESHLKTVTSKGGSDEGKCNIKVRKRKSLLYEDGGESASDTNITERCKKIDVKITSCKSKLHQGKYSKEIGNRKSSFFAEDAKKSSCDKRYLFSDEDTGPSKDPVESITEYDVQRPSKSKKMKSINNERDVILSRNIVSDSKIHTSSEPHKSAKLRQSKNILNDKIIKISRRNVQTVSIFDNTARQVYETGGNDNKIHTSSKPESNMSAEHFLFENFLNDKKIKNSRRDVQNVNIFDSATRQVSETGDDVYSKSVNLGKGDNLELVLSSNIDTKLNDDAALNDSIEETQIDLSTNEPEYTEVESSENECLQKTVDAPYKVKAWNNKLVAGNVNLKTRNVKLVAKNRHKEKHFQQSTESIREENMKDRVKNQSSNSLHKSKSKERYISSEIKQNISPGNHAGGDHSDSVNISERHKESHLKTVTSKGGSDEGKCNIKVRKRKSLLYEDGGESASDTNITERCKKIDVKITSCKSKLHQGKYSKEISNRKSSYFAEDAKKSSCDKRYLFSDEDTGPSKDPVESITEYDVQRPSKSKKMKSINNERDVILSRNIVSDSKIHTSSEPHKSAKLRQSKNILNDKIIKISRRNVQTVSIFDNTARQVYETGGNDNKIHTSSKPESNMSAEHFLFENFLNDRKIKNSRRDVQNVNIFDSATRQVSETGDDVYSKSVNLGKGDNLELVLSSNIDTKLNDDAALNDSIEETQIDLSTNEPEYTEVESSENECLQKTVDAPYKVKAWNNKLVAGNVNLKTRNVKLVAKNRHKEKHFQQSTESIRKENMKDRVKNQSSNSLHKSKSKERYISSEIKQNISPGNHAGGDHSDSVNISERHKESHLKTVTSKGGSDEGKCNIKVRKRKSLLYEDGGESASDTNITERCKKIDVEITSCKSKLHQGKYSKEISNRKSSFFAEDAKKSSCDKRYLFSDEDTGPSKVPVERIIEYDIQRPSKSKKMKSINNERDVILSRNIVSDNSIHISLEPYKSTELRQSKNILNDKIIKISRRNVQTVNIFDNTARQVYETGGNYDKIYTSSEPESNKSAEHCQSENILNDRIIENSRRDVQNVDIFDSATRQVSETGDVYSRSINLVKGDNLEFVLSSNIDTKLNDDTDLNDSVEGTQIELSASEPENTIAEYIKNESLQKTVDSLHKDSTGNVKLVAKNRHKEKQILLSTESIRENDMKIGLKNQSSNNLSKSKSNDRHITSEINQYIILGNQAGGDHTDDVNISVGHKESNLKVTTSKGVLDKGKCNKDISKGKSLLYDDGKKSSCDTSITERRKKISKRKPSLYAEDGENSSWYARDLFTNEDTGSSKDSVDTTAEFNIEETSKPKDIKFSNNELDAASKKKVSMRKQANPKRRSQGEFENLFLTMADHGSKNSAACVREVNSGYNDTWHSKAITNEKSLEMVLSQSPSGKNNMQNTLDHAKTISYSSQRSISDGSETDYSQQLGTSYDIIDKSEMIHRQQLGTYCDKENQTGDFPAKSPYEQKENRFEIKAQKSKKGNTFDYTDKDKHKTKIPEIIHCDFENRKDKLADGIIRDKEIDEKQDVLNNHLLEGDESDHASKVCTVLMNKHKTKQPKKIHSDFVNKKDKLADGKISDKEIDGIQDVINICLLEADKSDNARKVRTVLMNSGSKKMAEPPTDSTMSISHEESVSQRNLSAMNASLNKVNDDESPANNYLHSRKSGDVRLHKSINNDAESSGSQKRKVESMSDESKDSVAKRSHTLTENVLQLSSLLIRRETTIDNHDYSSVQESTSASSVYLPMIKGETTIENYGSSVQENSSANIYLPLIKGETTIENCHSSSVLENSTANNELLPIIKKEMPVENLEYSSMQENCLDNSNHLCTIIKEEHIDYSDYAVSESSHFINSTNDSIKNELSELVGYEPENENYIHKLPPSSETCINDLINIAIHICGLNMFREYYMDRSNVDELSMKVCDLIRNYSIEGFLSGPNKFIVLEANVRILITCIISVTDARKVKRTILQNFVSEPNLRSFMEKAQSQQ</sequence>
<reference evidence="4 5" key="1">
    <citation type="submission" date="2023-11" db="EMBL/GenBank/DDBJ databases">
        <title>Halocaridina rubra genome assembly.</title>
        <authorList>
            <person name="Smith C."/>
        </authorList>
    </citation>
    <scope>NUCLEOTIDE SEQUENCE [LARGE SCALE GENOMIC DNA]</scope>
    <source>
        <strain evidence="4">EP-1</strain>
        <tissue evidence="4">Whole</tissue>
    </source>
</reference>
<dbReference type="SMART" id="SM00356">
    <property type="entry name" value="ZnF_C3H1"/>
    <property type="match status" value="2"/>
</dbReference>
<dbReference type="InterPro" id="IPR000571">
    <property type="entry name" value="Znf_CCCH"/>
</dbReference>
<feature type="region of interest" description="Disordered" evidence="2">
    <location>
        <begin position="1661"/>
        <end position="1692"/>
    </location>
</feature>
<feature type="domain" description="C3H1-type" evidence="3">
    <location>
        <begin position="388"/>
        <end position="416"/>
    </location>
</feature>
<name>A0AAN8WLP3_HALRR</name>
<evidence type="ECO:0000313" key="5">
    <source>
        <dbReference type="Proteomes" id="UP001381693"/>
    </source>
</evidence>
<feature type="compositionally biased region" description="Basic and acidic residues" evidence="2">
    <location>
        <begin position="1512"/>
        <end position="1523"/>
    </location>
</feature>
<feature type="compositionally biased region" description="Basic and acidic residues" evidence="2">
    <location>
        <begin position="1141"/>
        <end position="1159"/>
    </location>
</feature>
<feature type="region of interest" description="Disordered" evidence="2">
    <location>
        <begin position="671"/>
        <end position="759"/>
    </location>
</feature>
<dbReference type="EMBL" id="JAXCGZ010021809">
    <property type="protein sequence ID" value="KAK7043297.1"/>
    <property type="molecule type" value="Genomic_DNA"/>
</dbReference>
<feature type="compositionally biased region" description="Basic and acidic residues" evidence="2">
    <location>
        <begin position="1969"/>
        <end position="1987"/>
    </location>
</feature>
<dbReference type="PROSITE" id="PS50103">
    <property type="entry name" value="ZF_C3H1"/>
    <property type="match status" value="2"/>
</dbReference>
<feature type="region of interest" description="Disordered" evidence="2">
    <location>
        <begin position="1501"/>
        <end position="1586"/>
    </location>
</feature>
<feature type="compositionally biased region" description="Basic residues" evidence="2">
    <location>
        <begin position="2427"/>
        <end position="2436"/>
    </location>
</feature>
<feature type="compositionally biased region" description="Basic and acidic residues" evidence="2">
    <location>
        <begin position="1098"/>
        <end position="1109"/>
    </location>
</feature>
<feature type="region of interest" description="Disordered" evidence="2">
    <location>
        <begin position="462"/>
        <end position="482"/>
    </location>
</feature>
<protein>
    <recommendedName>
        <fullName evidence="3">C3H1-type domain-containing protein</fullName>
    </recommendedName>
</protein>
<evidence type="ECO:0000313" key="4">
    <source>
        <dbReference type="EMBL" id="KAK7043297.1"/>
    </source>
</evidence>
<keyword evidence="1" id="KW-0862">Zinc</keyword>
<feature type="compositionally biased region" description="Basic and acidic residues" evidence="2">
    <location>
        <begin position="1926"/>
        <end position="1937"/>
    </location>
</feature>
<feature type="compositionally biased region" description="Basic and acidic residues" evidence="2">
    <location>
        <begin position="2857"/>
        <end position="2871"/>
    </location>
</feature>
<feature type="compositionally biased region" description="Basic and acidic residues" evidence="2">
    <location>
        <begin position="833"/>
        <end position="845"/>
    </location>
</feature>
<evidence type="ECO:0000256" key="2">
    <source>
        <dbReference type="SAM" id="MobiDB-lite"/>
    </source>
</evidence>
<keyword evidence="5" id="KW-1185">Reference proteome</keyword>